<reference evidence="1 2" key="1">
    <citation type="submission" date="2015-05" db="EMBL/GenBank/DDBJ databases">
        <title>Photobacterium galathea sp. nov.</title>
        <authorList>
            <person name="Machado H."/>
            <person name="Gram L."/>
        </authorList>
    </citation>
    <scope>NUCLEOTIDE SEQUENCE [LARGE SCALE GENOMIC DNA]</scope>
    <source>
        <strain evidence="1 2">DSM 25995</strain>
    </source>
</reference>
<protein>
    <submittedName>
        <fullName evidence="1">Uncharacterized protein</fullName>
    </submittedName>
</protein>
<comment type="caution">
    <text evidence="1">The sequence shown here is derived from an EMBL/GenBank/DDBJ whole genome shotgun (WGS) entry which is preliminary data.</text>
</comment>
<organism evidence="1 2">
    <name type="scientific">Photobacterium aphoticum</name>
    <dbReference type="NCBI Taxonomy" id="754436"/>
    <lineage>
        <taxon>Bacteria</taxon>
        <taxon>Pseudomonadati</taxon>
        <taxon>Pseudomonadota</taxon>
        <taxon>Gammaproteobacteria</taxon>
        <taxon>Vibrionales</taxon>
        <taxon>Vibrionaceae</taxon>
        <taxon>Photobacterium</taxon>
    </lineage>
</organism>
<gene>
    <name evidence="1" type="ORF">ABT58_17095</name>
</gene>
<evidence type="ECO:0000313" key="1">
    <source>
        <dbReference type="EMBL" id="KLU99554.1"/>
    </source>
</evidence>
<keyword evidence="2" id="KW-1185">Reference proteome</keyword>
<dbReference type="PATRIC" id="fig|754436.4.peg.3623"/>
<evidence type="ECO:0000313" key="2">
    <source>
        <dbReference type="Proteomes" id="UP000036426"/>
    </source>
</evidence>
<accession>A0A0J1GIN5</accession>
<dbReference type="AlphaFoldDB" id="A0A0J1GIN5"/>
<name>A0A0J1GIN5_9GAMM</name>
<dbReference type="Proteomes" id="UP000036426">
    <property type="component" value="Unassembled WGS sequence"/>
</dbReference>
<sequence>MWRSAGVAHDWPAFSWGRRRRGILKSLFPKVILYAYEKAPVFDRDTQSGALEYGGVLGLHTTNAKKPQSFDWGLECGGEIGIYCSQARALRAIAFSRLRHGQCAFASLR</sequence>
<proteinExistence type="predicted"/>
<dbReference type="EMBL" id="LDOV01000030">
    <property type="protein sequence ID" value="KLU99554.1"/>
    <property type="molecule type" value="Genomic_DNA"/>
</dbReference>